<evidence type="ECO:0000256" key="5">
    <source>
        <dbReference type="ARBA" id="ARBA00023237"/>
    </source>
</evidence>
<dbReference type="Pfam" id="PF07980">
    <property type="entry name" value="SusD_RagB"/>
    <property type="match status" value="1"/>
</dbReference>
<evidence type="ECO:0000256" key="2">
    <source>
        <dbReference type="ARBA" id="ARBA00006275"/>
    </source>
</evidence>
<keyword evidence="3" id="KW-0732">Signal</keyword>
<evidence type="ECO:0008006" key="10">
    <source>
        <dbReference type="Google" id="ProtNLM"/>
    </source>
</evidence>
<dbReference type="Proteomes" id="UP000016584">
    <property type="component" value="Unassembled WGS sequence"/>
</dbReference>
<evidence type="ECO:0000259" key="6">
    <source>
        <dbReference type="Pfam" id="PF07980"/>
    </source>
</evidence>
<comment type="caution">
    <text evidence="8">The sequence shown here is derived from an EMBL/GenBank/DDBJ whole genome shotgun (WGS) entry which is preliminary data.</text>
</comment>
<name>U2HAN5_9SPHI</name>
<accession>U2HAN5</accession>
<evidence type="ECO:0000259" key="7">
    <source>
        <dbReference type="Pfam" id="PF14322"/>
    </source>
</evidence>
<dbReference type="OrthoDB" id="653598at2"/>
<protein>
    <recommendedName>
        <fullName evidence="10">SusD-like N-terminal domain-containing protein</fullName>
    </recommendedName>
</protein>
<dbReference type="Pfam" id="PF14322">
    <property type="entry name" value="SusD-like_3"/>
    <property type="match status" value="1"/>
</dbReference>
<gene>
    <name evidence="8" type="ORF">M472_08520</name>
</gene>
<evidence type="ECO:0000256" key="4">
    <source>
        <dbReference type="ARBA" id="ARBA00023136"/>
    </source>
</evidence>
<sequence>MKTLNIIALLFCLSSCDSSFLEVKPSMEIDLLTDYDDLENLLENGFVFGKTGNLKLAACDDYYIVSRKDYDAMPSMTEKNVYVWNERPFAGEPNQADWNGQYKAVFYANAVLDRLAEIDDSGNGKRRDFIRGTALFYRAYAYADMVTAFCPVFDPTDEDVGSGLPLRRSADIDKMEGRSSVHQTYSFIITDLLEAVDLLDGKPFPLNNPNRASQEAAFALLARLYLAMGDYPNATLYADHCLQKYDKLIDYNSICLSCATPFEKDLSEVIYFSNHYTNNAFLTSINEILFLAVDTLLLEKYSPHDLRFPIMYMKNRVGNYNKKRGYILGGGYDFSGLATDEIYLIRAEGYARTGQHDLAIADINTLLKNRFETGRYTDIQNIPDDQLLELILDERRKSLAWRGLRWSDLKRLNKEGWNINLYRDLDGTMFHLPPNSSFYVFPIPEEETIISTVK</sequence>
<comment type="subcellular location">
    <subcellularLocation>
        <location evidence="1">Cell outer membrane</location>
    </subcellularLocation>
</comment>
<proteinExistence type="inferred from homology"/>
<keyword evidence="5" id="KW-0998">Cell outer membrane</keyword>
<dbReference type="InterPro" id="IPR011990">
    <property type="entry name" value="TPR-like_helical_dom_sf"/>
</dbReference>
<reference evidence="8 9" key="1">
    <citation type="journal article" date="2013" name="Genome Announc.">
        <title>The Draft Genome Sequence of Sphingomonas paucimobilis Strain HER1398 (Proteobacteria), Host to the Giant PAU Phage, Indicates That It Is a Member of the Genus Sphingobacterium (Bacteroidetes).</title>
        <authorList>
            <person name="White R.A.III."/>
            <person name="Suttle C.A."/>
        </authorList>
    </citation>
    <scope>NUCLEOTIDE SEQUENCE [LARGE SCALE GENOMIC DNA]</scope>
    <source>
        <strain evidence="8 9">HER1398</strain>
    </source>
</reference>
<dbReference type="InterPro" id="IPR012944">
    <property type="entry name" value="SusD_RagB_dom"/>
</dbReference>
<dbReference type="EMBL" id="ATDL01000015">
    <property type="protein sequence ID" value="ERJ58811.1"/>
    <property type="molecule type" value="Genomic_DNA"/>
</dbReference>
<dbReference type="PATRIC" id="fig|1346330.5.peg.2142"/>
<dbReference type="Gene3D" id="1.25.40.390">
    <property type="match status" value="1"/>
</dbReference>
<evidence type="ECO:0000256" key="1">
    <source>
        <dbReference type="ARBA" id="ARBA00004442"/>
    </source>
</evidence>
<dbReference type="eggNOG" id="COG0457">
    <property type="taxonomic scope" value="Bacteria"/>
</dbReference>
<evidence type="ECO:0000313" key="8">
    <source>
        <dbReference type="EMBL" id="ERJ58811.1"/>
    </source>
</evidence>
<dbReference type="STRING" id="1346330.M472_08520"/>
<dbReference type="SUPFAM" id="SSF48452">
    <property type="entry name" value="TPR-like"/>
    <property type="match status" value="1"/>
</dbReference>
<dbReference type="RefSeq" id="WP_021070304.1">
    <property type="nucleotide sequence ID" value="NZ_ATDL01000015.1"/>
</dbReference>
<comment type="similarity">
    <text evidence="2">Belongs to the SusD family.</text>
</comment>
<dbReference type="AlphaFoldDB" id="U2HAN5"/>
<dbReference type="GO" id="GO:0009279">
    <property type="term" value="C:cell outer membrane"/>
    <property type="evidence" value="ECO:0007669"/>
    <property type="project" value="UniProtKB-SubCell"/>
</dbReference>
<evidence type="ECO:0000313" key="9">
    <source>
        <dbReference type="Proteomes" id="UP000016584"/>
    </source>
</evidence>
<feature type="domain" description="RagB/SusD" evidence="6">
    <location>
        <begin position="341"/>
        <end position="415"/>
    </location>
</feature>
<keyword evidence="9" id="KW-1185">Reference proteome</keyword>
<organism evidence="8 9">
    <name type="scientific">Sphingobacterium paucimobilis HER1398</name>
    <dbReference type="NCBI Taxonomy" id="1346330"/>
    <lineage>
        <taxon>Bacteria</taxon>
        <taxon>Pseudomonadati</taxon>
        <taxon>Bacteroidota</taxon>
        <taxon>Sphingobacteriia</taxon>
        <taxon>Sphingobacteriales</taxon>
        <taxon>Sphingobacteriaceae</taxon>
        <taxon>Sphingobacterium</taxon>
    </lineage>
</organism>
<dbReference type="InterPro" id="IPR033985">
    <property type="entry name" value="SusD-like_N"/>
</dbReference>
<evidence type="ECO:0000256" key="3">
    <source>
        <dbReference type="ARBA" id="ARBA00022729"/>
    </source>
</evidence>
<feature type="domain" description="SusD-like N-terminal" evidence="7">
    <location>
        <begin position="20"/>
        <end position="226"/>
    </location>
</feature>
<keyword evidence="4" id="KW-0472">Membrane</keyword>